<dbReference type="Gene3D" id="1.10.441.10">
    <property type="entry name" value="Phosphomannose Isomerase, domain 2"/>
    <property type="match status" value="1"/>
</dbReference>
<comment type="similarity">
    <text evidence="4">Belongs to the mannose-6-phosphate isomerase type 1 family.</text>
</comment>
<evidence type="ECO:0000256" key="2">
    <source>
        <dbReference type="ARBA" id="ARBA00001947"/>
    </source>
</evidence>
<dbReference type="PRINTS" id="PR00714">
    <property type="entry name" value="MAN6PISMRASE"/>
</dbReference>
<dbReference type="Pfam" id="PF20511">
    <property type="entry name" value="PMI_typeI_cat"/>
    <property type="match status" value="1"/>
</dbReference>
<dbReference type="GO" id="GO:0008270">
    <property type="term" value="F:zinc ion binding"/>
    <property type="evidence" value="ECO:0007669"/>
    <property type="project" value="InterPro"/>
</dbReference>
<evidence type="ECO:0000259" key="9">
    <source>
        <dbReference type="Pfam" id="PF20511"/>
    </source>
</evidence>
<dbReference type="EC" id="5.3.1.8" evidence="5"/>
<evidence type="ECO:0000256" key="6">
    <source>
        <dbReference type="ARBA" id="ARBA00022723"/>
    </source>
</evidence>
<dbReference type="AlphaFoldDB" id="A0AAD9IE28"/>
<keyword evidence="8" id="KW-0413">Isomerase</keyword>
<comment type="caution">
    <text evidence="10">The sequence shown here is derived from an EMBL/GenBank/DDBJ whole genome shotgun (WGS) entry which is preliminary data.</text>
</comment>
<feature type="domain" description="Phosphomannose isomerase type I catalytic" evidence="9">
    <location>
        <begin position="4"/>
        <end position="103"/>
    </location>
</feature>
<dbReference type="PANTHER" id="PTHR10309">
    <property type="entry name" value="MANNOSE-6-PHOSPHATE ISOMERASE"/>
    <property type="match status" value="1"/>
</dbReference>
<gene>
    <name evidence="10" type="ORF">QBZ16_005296</name>
</gene>
<dbReference type="EMBL" id="JASFZW010000009">
    <property type="protein sequence ID" value="KAK2076536.1"/>
    <property type="molecule type" value="Genomic_DNA"/>
</dbReference>
<dbReference type="SUPFAM" id="SSF51182">
    <property type="entry name" value="RmlC-like cupins"/>
    <property type="match status" value="1"/>
</dbReference>
<comment type="catalytic activity">
    <reaction evidence="1">
        <text>D-mannose 6-phosphate = D-fructose 6-phosphate</text>
        <dbReference type="Rhea" id="RHEA:12356"/>
        <dbReference type="ChEBI" id="CHEBI:58735"/>
        <dbReference type="ChEBI" id="CHEBI:61527"/>
        <dbReference type="EC" id="5.3.1.8"/>
    </reaction>
</comment>
<organism evidence="10 11">
    <name type="scientific">Prototheca wickerhamii</name>
    <dbReference type="NCBI Taxonomy" id="3111"/>
    <lineage>
        <taxon>Eukaryota</taxon>
        <taxon>Viridiplantae</taxon>
        <taxon>Chlorophyta</taxon>
        <taxon>core chlorophytes</taxon>
        <taxon>Trebouxiophyceae</taxon>
        <taxon>Chlorellales</taxon>
        <taxon>Chlorellaceae</taxon>
        <taxon>Prototheca</taxon>
    </lineage>
</organism>
<evidence type="ECO:0000313" key="11">
    <source>
        <dbReference type="Proteomes" id="UP001255856"/>
    </source>
</evidence>
<sequence>MPRMGTHPSGPSTLNALTGPPLSALLEAHPELMGAAASLGEPGTLPFLFKVLSIGGALSIQSHPDKALAERLHASQPEHYRDDNHKPEMLVALTACEALCGFAPPHEAGRALAATPELRRVCGERESAAYLKALEAGDAAACAAGLERLTPGDVGVLAALLLNHLRLAPGDALALEANVPHAYLSGQALEAMAASDNVIRAGLTPKFRDARTLCASLRYEQRVPARTPPEELAKGAGVSLRRYRPPFPEFEVFLASAAPGATVRLDAAAGPTLLLVLEGAAAAGRATEVARGQVFFLGAGHAVELQALGDDTLVVAAVAVNGMGFGTH</sequence>
<evidence type="ECO:0000256" key="8">
    <source>
        <dbReference type="ARBA" id="ARBA00023235"/>
    </source>
</evidence>
<dbReference type="InterPro" id="IPR018050">
    <property type="entry name" value="Pmannose_isomerase-type1_CS"/>
</dbReference>
<evidence type="ECO:0000256" key="4">
    <source>
        <dbReference type="ARBA" id="ARBA00010772"/>
    </source>
</evidence>
<accession>A0AAD9IE28</accession>
<protein>
    <recommendedName>
        <fullName evidence="5">mannose-6-phosphate isomerase</fullName>
        <ecNumber evidence="5">5.3.1.8</ecNumber>
    </recommendedName>
</protein>
<comment type="pathway">
    <text evidence="3">Nucleotide-sugar biosynthesis; GDP-alpha-D-mannose biosynthesis; alpha-D-mannose 1-phosphate from D-fructose 6-phosphate: step 1/2.</text>
</comment>
<evidence type="ECO:0000256" key="3">
    <source>
        <dbReference type="ARBA" id="ARBA00004666"/>
    </source>
</evidence>
<comment type="cofactor">
    <cofactor evidence="2">
        <name>Zn(2+)</name>
        <dbReference type="ChEBI" id="CHEBI:29105"/>
    </cofactor>
</comment>
<evidence type="ECO:0000313" key="10">
    <source>
        <dbReference type="EMBL" id="KAK2076536.1"/>
    </source>
</evidence>
<dbReference type="PROSITE" id="PS00965">
    <property type="entry name" value="PMI_I_1"/>
    <property type="match status" value="1"/>
</dbReference>
<evidence type="ECO:0000256" key="1">
    <source>
        <dbReference type="ARBA" id="ARBA00000757"/>
    </source>
</evidence>
<dbReference type="InterPro" id="IPR011051">
    <property type="entry name" value="RmlC_Cupin_sf"/>
</dbReference>
<dbReference type="PANTHER" id="PTHR10309:SF0">
    <property type="entry name" value="MANNOSE-6-PHOSPHATE ISOMERASE"/>
    <property type="match status" value="1"/>
</dbReference>
<dbReference type="InterPro" id="IPR016305">
    <property type="entry name" value="Mannose-6-P_Isomerase"/>
</dbReference>
<dbReference type="GO" id="GO:0009298">
    <property type="term" value="P:GDP-mannose biosynthetic process"/>
    <property type="evidence" value="ECO:0007669"/>
    <property type="project" value="InterPro"/>
</dbReference>
<keyword evidence="7" id="KW-0862">Zinc</keyword>
<evidence type="ECO:0000256" key="5">
    <source>
        <dbReference type="ARBA" id="ARBA00011956"/>
    </source>
</evidence>
<evidence type="ECO:0000256" key="7">
    <source>
        <dbReference type="ARBA" id="ARBA00022833"/>
    </source>
</evidence>
<dbReference type="PROSITE" id="PS00966">
    <property type="entry name" value="PMI_I_2"/>
    <property type="match status" value="1"/>
</dbReference>
<dbReference type="Proteomes" id="UP001255856">
    <property type="component" value="Unassembled WGS sequence"/>
</dbReference>
<dbReference type="GO" id="GO:0004476">
    <property type="term" value="F:mannose-6-phosphate isomerase activity"/>
    <property type="evidence" value="ECO:0007669"/>
    <property type="project" value="UniProtKB-EC"/>
</dbReference>
<dbReference type="Gene3D" id="2.60.120.10">
    <property type="entry name" value="Jelly Rolls"/>
    <property type="match status" value="2"/>
</dbReference>
<reference evidence="10" key="1">
    <citation type="submission" date="2021-01" db="EMBL/GenBank/DDBJ databases">
        <authorList>
            <person name="Eckstrom K.M.E."/>
        </authorList>
    </citation>
    <scope>NUCLEOTIDE SEQUENCE</scope>
    <source>
        <strain evidence="10">UVCC 0001</strain>
    </source>
</reference>
<dbReference type="NCBIfam" id="TIGR00218">
    <property type="entry name" value="manA"/>
    <property type="match status" value="1"/>
</dbReference>
<dbReference type="CDD" id="cd07011">
    <property type="entry name" value="cupin_PMI_type_I_N"/>
    <property type="match status" value="1"/>
</dbReference>
<dbReference type="InterPro" id="IPR046457">
    <property type="entry name" value="PMI_typeI_cat"/>
</dbReference>
<dbReference type="InterPro" id="IPR001250">
    <property type="entry name" value="Man6P_Isoase-1"/>
</dbReference>
<dbReference type="GO" id="GO:0005975">
    <property type="term" value="P:carbohydrate metabolic process"/>
    <property type="evidence" value="ECO:0007669"/>
    <property type="project" value="InterPro"/>
</dbReference>
<name>A0AAD9IE28_PROWI</name>
<dbReference type="InterPro" id="IPR014710">
    <property type="entry name" value="RmlC-like_jellyroll"/>
</dbReference>
<dbReference type="GO" id="GO:0005829">
    <property type="term" value="C:cytosol"/>
    <property type="evidence" value="ECO:0007669"/>
    <property type="project" value="TreeGrafter"/>
</dbReference>
<keyword evidence="6" id="KW-0479">Metal-binding</keyword>
<keyword evidence="11" id="KW-1185">Reference proteome</keyword>
<proteinExistence type="inferred from homology"/>